<comment type="pathway">
    <text evidence="2 12">Amino-acid biosynthesis; L-serine biosynthesis; L-serine from 3-phospho-D-glycerate: step 2/3.</text>
</comment>
<evidence type="ECO:0000256" key="9">
    <source>
        <dbReference type="ARBA" id="ARBA00023299"/>
    </source>
</evidence>
<evidence type="ECO:0000259" key="13">
    <source>
        <dbReference type="Pfam" id="PF00266"/>
    </source>
</evidence>
<evidence type="ECO:0000256" key="11">
    <source>
        <dbReference type="ARBA" id="ARBA00049007"/>
    </source>
</evidence>
<dbReference type="InterPro" id="IPR000192">
    <property type="entry name" value="Aminotrans_V_dom"/>
</dbReference>
<feature type="modified residue" description="N6-(pyridoxal phosphate)lysine" evidence="12">
    <location>
        <position position="202"/>
    </location>
</feature>
<dbReference type="SUPFAM" id="SSF53383">
    <property type="entry name" value="PLP-dependent transferases"/>
    <property type="match status" value="1"/>
</dbReference>
<comment type="similarity">
    <text evidence="3 12">Belongs to the class-V pyridoxal-phosphate-dependent aminotransferase family. SerC subfamily.</text>
</comment>
<evidence type="ECO:0000256" key="5">
    <source>
        <dbReference type="ARBA" id="ARBA00022605"/>
    </source>
</evidence>
<comment type="pathway">
    <text evidence="1 12">Cofactor biosynthesis; pyridoxine 5'-phosphate biosynthesis; pyridoxine 5'-phosphate from D-erythrose 4-phosphate: step 3/5.</text>
</comment>
<dbReference type="GO" id="GO:0008615">
    <property type="term" value="P:pyridoxine biosynthetic process"/>
    <property type="evidence" value="ECO:0007669"/>
    <property type="project" value="UniProtKB-UniRule"/>
</dbReference>
<feature type="binding site" evidence="12">
    <location>
        <position position="178"/>
    </location>
    <ligand>
        <name>pyridoxal 5'-phosphate</name>
        <dbReference type="ChEBI" id="CHEBI:597326"/>
    </ligand>
</feature>
<comment type="function">
    <text evidence="12">Catalyzes the reversible conversion of 3-phosphohydroxypyruvate to phosphoserine and of 3-hydroxy-2-oxo-4-phosphonooxybutanoate to phosphohydroxythreonine.</text>
</comment>
<comment type="subunit">
    <text evidence="12">Homodimer.</text>
</comment>
<evidence type="ECO:0000256" key="12">
    <source>
        <dbReference type="HAMAP-Rule" id="MF_00160"/>
    </source>
</evidence>
<comment type="subcellular location">
    <subcellularLocation>
        <location evidence="12">Cytoplasm</location>
    </subcellularLocation>
</comment>
<evidence type="ECO:0000256" key="2">
    <source>
        <dbReference type="ARBA" id="ARBA00005099"/>
    </source>
</evidence>
<dbReference type="GO" id="GO:0005737">
    <property type="term" value="C:cytoplasm"/>
    <property type="evidence" value="ECO:0007669"/>
    <property type="project" value="UniProtKB-SubCell"/>
</dbReference>
<keyword evidence="7 12" id="KW-0663">Pyridoxal phosphate</keyword>
<dbReference type="HAMAP" id="MF_00160">
    <property type="entry name" value="SerC_aminotrans_5"/>
    <property type="match status" value="1"/>
</dbReference>
<comment type="caution">
    <text evidence="14">The sequence shown here is derived from an EMBL/GenBank/DDBJ whole genome shotgun (WGS) entry which is preliminary data.</text>
</comment>
<dbReference type="UniPathway" id="UPA00244">
    <property type="reaction ID" value="UER00311"/>
</dbReference>
<dbReference type="FunFam" id="3.90.1150.10:FF:000006">
    <property type="entry name" value="Phosphoserine aminotransferase"/>
    <property type="match status" value="1"/>
</dbReference>
<evidence type="ECO:0000313" key="15">
    <source>
        <dbReference type="Proteomes" id="UP000032439"/>
    </source>
</evidence>
<dbReference type="PANTHER" id="PTHR43247">
    <property type="entry name" value="PHOSPHOSERINE AMINOTRANSFERASE"/>
    <property type="match status" value="1"/>
</dbReference>
<evidence type="ECO:0000256" key="1">
    <source>
        <dbReference type="ARBA" id="ARBA00004915"/>
    </source>
</evidence>
<organism evidence="14 15">
    <name type="scientific">Stutzerimonas stutzeri</name>
    <name type="common">Pseudomonas stutzeri</name>
    <dbReference type="NCBI Taxonomy" id="316"/>
    <lineage>
        <taxon>Bacteria</taxon>
        <taxon>Pseudomonadati</taxon>
        <taxon>Pseudomonadota</taxon>
        <taxon>Gammaproteobacteria</taxon>
        <taxon>Pseudomonadales</taxon>
        <taxon>Pseudomonadaceae</taxon>
        <taxon>Stutzerimonas</taxon>
    </lineage>
</organism>
<accession>A0A0D7EAL6</accession>
<dbReference type="UniPathway" id="UPA00135">
    <property type="reaction ID" value="UER00197"/>
</dbReference>
<dbReference type="PANTHER" id="PTHR43247:SF1">
    <property type="entry name" value="PHOSPHOSERINE AMINOTRANSFERASE"/>
    <property type="match status" value="1"/>
</dbReference>
<dbReference type="InterPro" id="IPR015424">
    <property type="entry name" value="PyrdxlP-dep_Trfase"/>
</dbReference>
<keyword evidence="8 12" id="KW-0664">Pyridoxine biosynthesis</keyword>
<keyword evidence="12" id="KW-0963">Cytoplasm</keyword>
<feature type="binding site" evidence="12">
    <location>
        <begin position="243"/>
        <end position="244"/>
    </location>
    <ligand>
        <name>pyridoxal 5'-phosphate</name>
        <dbReference type="ChEBI" id="CHEBI:597326"/>
    </ligand>
</feature>
<comment type="cofactor">
    <cofactor evidence="12">
        <name>pyridoxal 5'-phosphate</name>
        <dbReference type="ChEBI" id="CHEBI:597326"/>
    </cofactor>
    <text evidence="12">Binds 1 pyridoxal phosphate per subunit.</text>
</comment>
<feature type="binding site" evidence="12">
    <location>
        <begin position="83"/>
        <end position="84"/>
    </location>
    <ligand>
        <name>pyridoxal 5'-phosphate</name>
        <dbReference type="ChEBI" id="CHEBI:597326"/>
    </ligand>
</feature>
<protein>
    <recommendedName>
        <fullName evidence="12">Phosphoserine aminotransferase</fullName>
        <ecNumber evidence="12">2.6.1.52</ecNumber>
    </recommendedName>
    <alternativeName>
        <fullName evidence="12">Phosphohydroxythreonine aminotransferase</fullName>
        <shortName evidence="12">PSAT</shortName>
    </alternativeName>
</protein>
<dbReference type="InterPro" id="IPR015421">
    <property type="entry name" value="PyrdxlP-dep_Trfase_major"/>
</dbReference>
<evidence type="ECO:0000256" key="8">
    <source>
        <dbReference type="ARBA" id="ARBA00023096"/>
    </source>
</evidence>
<gene>
    <name evidence="12" type="primary">serC</name>
    <name evidence="14" type="ORF">LO50_08785</name>
</gene>
<dbReference type="EC" id="2.6.1.52" evidence="12"/>
<keyword evidence="9 12" id="KW-0718">Serine biosynthesis</keyword>
<dbReference type="GO" id="GO:0030170">
    <property type="term" value="F:pyridoxal phosphate binding"/>
    <property type="evidence" value="ECO:0007669"/>
    <property type="project" value="UniProtKB-UniRule"/>
</dbReference>
<sequence>MACIYSEQSGHYNFAAGPAMLPTDVLAQIREEMQDWRGSGLSILEHPFTSSAFKQLMAETDADLRALLEIPSNYRVLFMQGGASAQFGLLPLNLLRPGQGADYLESGHWARKAIAEGRRHAPVNVIASGADQDFTALPSPAHWRLDPLAGYCHITSNETANGLQLQEFPAQPVPLVVDMTSDFLTRPVPVERFGVIYASTQKSLGAAGLCVVIVRDDLLQAPPAGLPAAFSYAVQAEQQSRFNTPPTFTLYVAALMLRWIKQRGGAEAMATAARQRSALLYRYIDGSDLYHCPQKVQDRSSINVCFQLADAGLTEIFLDQAEQCGLTHLRGHAAFGGVRASLYNAMPVSGVQQLVDFMSDFEQRHG</sequence>
<evidence type="ECO:0000256" key="4">
    <source>
        <dbReference type="ARBA" id="ARBA00022576"/>
    </source>
</evidence>
<name>A0A0D7EAL6_STUST</name>
<feature type="domain" description="Aminotransferase class V" evidence="13">
    <location>
        <begin position="12"/>
        <end position="354"/>
    </location>
</feature>
<dbReference type="Pfam" id="PF00266">
    <property type="entry name" value="Aminotran_5"/>
    <property type="match status" value="1"/>
</dbReference>
<dbReference type="Gene3D" id="3.90.1150.10">
    <property type="entry name" value="Aspartate Aminotransferase, domain 1"/>
    <property type="match status" value="1"/>
</dbReference>
<comment type="catalytic activity">
    <reaction evidence="10 12">
        <text>4-(phosphooxy)-L-threonine + 2-oxoglutarate = (R)-3-hydroxy-2-oxo-4-phosphooxybutanoate + L-glutamate</text>
        <dbReference type="Rhea" id="RHEA:16573"/>
        <dbReference type="ChEBI" id="CHEBI:16810"/>
        <dbReference type="ChEBI" id="CHEBI:29985"/>
        <dbReference type="ChEBI" id="CHEBI:58452"/>
        <dbReference type="ChEBI" id="CHEBI:58538"/>
        <dbReference type="EC" id="2.6.1.52"/>
    </reaction>
</comment>
<evidence type="ECO:0000256" key="7">
    <source>
        <dbReference type="ARBA" id="ARBA00022898"/>
    </source>
</evidence>
<keyword evidence="6 12" id="KW-0808">Transferase</keyword>
<dbReference type="InterPro" id="IPR022278">
    <property type="entry name" value="Pser_aminoTfrase"/>
</dbReference>
<feature type="binding site" evidence="12">
    <location>
        <position position="159"/>
    </location>
    <ligand>
        <name>pyridoxal 5'-phosphate</name>
        <dbReference type="ChEBI" id="CHEBI:597326"/>
    </ligand>
</feature>
<dbReference type="PATRIC" id="fig|316.110.peg.4295"/>
<evidence type="ECO:0000313" key="14">
    <source>
        <dbReference type="EMBL" id="KIZ36637.1"/>
    </source>
</evidence>
<dbReference type="NCBIfam" id="NF003764">
    <property type="entry name" value="PRK05355.1"/>
    <property type="match status" value="1"/>
</dbReference>
<keyword evidence="5 12" id="KW-0028">Amino-acid biosynthesis</keyword>
<feature type="binding site" evidence="12">
    <location>
        <position position="109"/>
    </location>
    <ligand>
        <name>pyridoxal 5'-phosphate</name>
        <dbReference type="ChEBI" id="CHEBI:597326"/>
    </ligand>
</feature>
<comment type="catalytic activity">
    <reaction evidence="11 12">
        <text>O-phospho-L-serine + 2-oxoglutarate = 3-phosphooxypyruvate + L-glutamate</text>
        <dbReference type="Rhea" id="RHEA:14329"/>
        <dbReference type="ChEBI" id="CHEBI:16810"/>
        <dbReference type="ChEBI" id="CHEBI:18110"/>
        <dbReference type="ChEBI" id="CHEBI:29985"/>
        <dbReference type="ChEBI" id="CHEBI:57524"/>
        <dbReference type="EC" id="2.6.1.52"/>
    </reaction>
</comment>
<dbReference type="InterPro" id="IPR015422">
    <property type="entry name" value="PyrdxlP-dep_Trfase_small"/>
</dbReference>
<evidence type="ECO:0000256" key="10">
    <source>
        <dbReference type="ARBA" id="ARBA00047630"/>
    </source>
</evidence>
<dbReference type="AlphaFoldDB" id="A0A0D7EAL6"/>
<dbReference type="PIRSF" id="PIRSF000525">
    <property type="entry name" value="SerC"/>
    <property type="match status" value="1"/>
</dbReference>
<comment type="caution">
    <text evidence="12">Lacks conserved residue(s) required for the propagation of feature annotation.</text>
</comment>
<evidence type="ECO:0000256" key="3">
    <source>
        <dbReference type="ARBA" id="ARBA00006904"/>
    </source>
</evidence>
<dbReference type="FunFam" id="3.40.640.10:FF:000010">
    <property type="entry name" value="Phosphoserine aminotransferase"/>
    <property type="match status" value="1"/>
</dbReference>
<proteinExistence type="inferred from homology"/>
<dbReference type="Proteomes" id="UP000032439">
    <property type="component" value="Unassembled WGS sequence"/>
</dbReference>
<keyword evidence="4 12" id="KW-0032">Aminotransferase</keyword>
<evidence type="ECO:0000256" key="6">
    <source>
        <dbReference type="ARBA" id="ARBA00022679"/>
    </source>
</evidence>
<reference evidence="14 15" key="1">
    <citation type="submission" date="2014-11" db="EMBL/GenBank/DDBJ databases">
        <title>Genomics and ecophysiology of heterotrophic nitrogen fixing bacteria isolated from estuarine surface water.</title>
        <authorList>
            <person name="Bentzon-Tilia M."/>
            <person name="Severin I."/>
            <person name="Hansen L.H."/>
            <person name="Riemann L."/>
        </authorList>
    </citation>
    <scope>NUCLEOTIDE SEQUENCE [LARGE SCALE GENOMIC DNA]</scope>
    <source>
        <strain evidence="14 15">BAL361</strain>
    </source>
</reference>
<feature type="binding site" evidence="12">
    <location>
        <position position="201"/>
    </location>
    <ligand>
        <name>pyridoxal 5'-phosphate</name>
        <dbReference type="ChEBI" id="CHEBI:597326"/>
    </ligand>
</feature>
<dbReference type="RefSeq" id="WP_044314736.1">
    <property type="nucleotide sequence ID" value="NZ_JXXD01000068.1"/>
</dbReference>
<dbReference type="EMBL" id="JXXD01000068">
    <property type="protein sequence ID" value="KIZ36637.1"/>
    <property type="molecule type" value="Genomic_DNA"/>
</dbReference>
<dbReference type="GO" id="GO:0004648">
    <property type="term" value="F:O-phospho-L-serine:2-oxoglutarate aminotransferase activity"/>
    <property type="evidence" value="ECO:0007669"/>
    <property type="project" value="UniProtKB-UniRule"/>
</dbReference>
<dbReference type="GO" id="GO:0006564">
    <property type="term" value="P:L-serine biosynthetic process"/>
    <property type="evidence" value="ECO:0007669"/>
    <property type="project" value="UniProtKB-UniRule"/>
</dbReference>
<dbReference type="Gene3D" id="3.40.640.10">
    <property type="entry name" value="Type I PLP-dependent aspartate aminotransferase-like (Major domain)"/>
    <property type="match status" value="1"/>
</dbReference>